<feature type="transmembrane region" description="Helical" evidence="2">
    <location>
        <begin position="481"/>
        <end position="500"/>
    </location>
</feature>
<feature type="transmembrane region" description="Helical" evidence="2">
    <location>
        <begin position="453"/>
        <end position="474"/>
    </location>
</feature>
<dbReference type="Pfam" id="PF10101">
    <property type="entry name" value="DUF2339"/>
    <property type="match status" value="1"/>
</dbReference>
<feature type="transmembrane region" description="Helical" evidence="2">
    <location>
        <begin position="430"/>
        <end position="447"/>
    </location>
</feature>
<dbReference type="PIRSF" id="PIRSF035905">
    <property type="entry name" value="UCP035905_mp"/>
    <property type="match status" value="1"/>
</dbReference>
<evidence type="ECO:0000256" key="1">
    <source>
        <dbReference type="SAM" id="MobiDB-lite"/>
    </source>
</evidence>
<feature type="transmembrane region" description="Helical" evidence="2">
    <location>
        <begin position="644"/>
        <end position="664"/>
    </location>
</feature>
<feature type="transmembrane region" description="Helical" evidence="2">
    <location>
        <begin position="400"/>
        <end position="418"/>
    </location>
</feature>
<keyword evidence="2" id="KW-0812">Transmembrane</keyword>
<feature type="region of interest" description="Disordered" evidence="1">
    <location>
        <begin position="140"/>
        <end position="192"/>
    </location>
</feature>
<feature type="compositionally biased region" description="Low complexity" evidence="1">
    <location>
        <begin position="53"/>
        <end position="68"/>
    </location>
</feature>
<keyword evidence="2" id="KW-0472">Membrane</keyword>
<feature type="transmembrane region" description="Helical" evidence="2">
    <location>
        <begin position="800"/>
        <end position="820"/>
    </location>
</feature>
<dbReference type="RefSeq" id="WP_039436369.1">
    <property type="nucleotide sequence ID" value="NZ_CP034649.1"/>
</dbReference>
<protein>
    <submittedName>
        <fullName evidence="3">DUF2339 domain-containing protein</fullName>
    </submittedName>
</protein>
<dbReference type="Proteomes" id="UP000320455">
    <property type="component" value="Unassembled WGS sequence"/>
</dbReference>
<evidence type="ECO:0000256" key="2">
    <source>
        <dbReference type="SAM" id="Phobius"/>
    </source>
</evidence>
<feature type="transmembrane region" description="Helical" evidence="2">
    <location>
        <begin position="558"/>
        <end position="581"/>
    </location>
</feature>
<keyword evidence="2" id="KW-1133">Transmembrane helix</keyword>
<evidence type="ECO:0000313" key="4">
    <source>
        <dbReference type="Proteomes" id="UP000320455"/>
    </source>
</evidence>
<comment type="caution">
    <text evidence="3">The sequence shown here is derived from an EMBL/GenBank/DDBJ whole genome shotgun (WGS) entry which is preliminary data.</text>
</comment>
<feature type="transmembrane region" description="Helical" evidence="2">
    <location>
        <begin position="210"/>
        <end position="230"/>
    </location>
</feature>
<feature type="transmembrane region" description="Helical" evidence="2">
    <location>
        <begin position="297"/>
        <end position="315"/>
    </location>
</feature>
<feature type="compositionally biased region" description="Low complexity" evidence="1">
    <location>
        <begin position="144"/>
        <end position="177"/>
    </location>
</feature>
<feature type="region of interest" description="Disordered" evidence="1">
    <location>
        <begin position="47"/>
        <end position="85"/>
    </location>
</feature>
<feature type="transmembrane region" description="Helical" evidence="2">
    <location>
        <begin position="535"/>
        <end position="552"/>
    </location>
</feature>
<feature type="transmembrane region" description="Helical" evidence="2">
    <location>
        <begin position="6"/>
        <end position="29"/>
    </location>
</feature>
<dbReference type="InterPro" id="IPR014600">
    <property type="entry name" value="UCP035905_mem"/>
</dbReference>
<feature type="transmembrane region" description="Helical" evidence="2">
    <location>
        <begin position="676"/>
        <end position="694"/>
    </location>
</feature>
<reference evidence="4" key="1">
    <citation type="journal article" date="2020" name="Phytopathology">
        <title>Genomic acquisitions in emerging populations of Xanthomonas vasicola pv. vasculorum infecting corn in the U.S. and Argentina.</title>
        <authorList>
            <person name="Perez-Quintero A.L."/>
        </authorList>
    </citation>
    <scope>NUCLEOTIDE SEQUENCE [LARGE SCALE GENOMIC DNA]</scope>
    <source>
        <strain evidence="4">Xvh-L</strain>
    </source>
</reference>
<feature type="transmembrane region" description="Helical" evidence="2">
    <location>
        <begin position="593"/>
        <end position="613"/>
    </location>
</feature>
<feature type="transmembrane region" description="Helical" evidence="2">
    <location>
        <begin position="242"/>
        <end position="259"/>
    </location>
</feature>
<evidence type="ECO:0000313" key="3">
    <source>
        <dbReference type="EMBL" id="TWQ50373.1"/>
    </source>
</evidence>
<dbReference type="AlphaFoldDB" id="A0ABD7S6L3"/>
<feature type="transmembrane region" description="Helical" evidence="2">
    <location>
        <begin position="921"/>
        <end position="944"/>
    </location>
</feature>
<name>A0ABD7S6L3_XANVA</name>
<feature type="region of interest" description="Disordered" evidence="1">
    <location>
        <begin position="107"/>
        <end position="126"/>
    </location>
</feature>
<dbReference type="InterPro" id="IPR019286">
    <property type="entry name" value="DUF2339_TM"/>
</dbReference>
<organism evidence="3 4">
    <name type="scientific">Xanthomonas vasicola</name>
    <dbReference type="NCBI Taxonomy" id="56459"/>
    <lineage>
        <taxon>Bacteria</taxon>
        <taxon>Pseudomonadati</taxon>
        <taxon>Pseudomonadota</taxon>
        <taxon>Gammaproteobacteria</taxon>
        <taxon>Lysobacterales</taxon>
        <taxon>Lysobacteraceae</taxon>
        <taxon>Xanthomonas</taxon>
    </lineage>
</organism>
<feature type="transmembrane region" description="Helical" evidence="2">
    <location>
        <begin position="865"/>
        <end position="890"/>
    </location>
</feature>
<dbReference type="PANTHER" id="PTHR38434:SF1">
    <property type="entry name" value="BLL2549 PROTEIN"/>
    <property type="match status" value="1"/>
</dbReference>
<feature type="transmembrane region" description="Helical" evidence="2">
    <location>
        <begin position="897"/>
        <end position="915"/>
    </location>
</feature>
<feature type="transmembrane region" description="Helical" evidence="2">
    <location>
        <begin position="322"/>
        <end position="339"/>
    </location>
</feature>
<feature type="transmembrane region" description="Helical" evidence="2">
    <location>
        <begin position="271"/>
        <end position="291"/>
    </location>
</feature>
<proteinExistence type="predicted"/>
<dbReference type="EMBL" id="VOCK01000040">
    <property type="protein sequence ID" value="TWQ50373.1"/>
    <property type="molecule type" value="Genomic_DNA"/>
</dbReference>
<feature type="transmembrane region" description="Helical" evidence="2">
    <location>
        <begin position="832"/>
        <end position="853"/>
    </location>
</feature>
<feature type="transmembrane region" description="Helical" evidence="2">
    <location>
        <begin position="706"/>
        <end position="724"/>
    </location>
</feature>
<keyword evidence="4" id="KW-1185">Reference proteome</keyword>
<feature type="transmembrane region" description="Helical" evidence="2">
    <location>
        <begin position="369"/>
        <end position="388"/>
    </location>
</feature>
<sequence length="969" mass="102625">METIIVLAVLVLLAVPVGVVVALVWIAGLRRRVVVLEQRLAQWQTGTAERADAPAQAPAQAPAYAPGRAWERPEVPDLDAGLGSSADNAAHVSAAQRGDGWHMAAAAEQNAADGSAVPPPLPAQTTAAAARDVNAMLQVPGQDSQPAQSQAPHAQSAQSQAAHSESGQPQAAQRQPTQPQPPQPAYAPAQPGPVARAATALKRWFTEGNVPVKVGMLVLLAGVASLLKYASDQGWMRMPIELRLAGISVLALVGLVFGWKQRAQRPGFALALQGGAIGGLLLTVFAAFKLYGLLDAGPALGISVVLIAGMCVLAVLQDSRTLAVLGVLAGFLAPIWLSTGSGNHVGLFTYYAVLNAGIVAIAWLRPWRALNLLGFAFTFGIGTLWGALQYTPAKFATTEPFLLLFFAMYVAILVLHARRGDGSAGKVIDGSLLFGTPLVAFALQARLLEGDRLPLALCAVAVAALYAGLASWLLRRTCTRLLGQAHAMLAVGFATLAIPLALSARATASVFALEGVGLLWLGLRQQRRIPQVSGVALQVLAAVGVAFGVDAWRYDAVAVANATCMSTLLIALAGWASAWFLRDAEHPGRALVAYLWGLGWWALCGVHEVLRFADLRSEPDLLLGFVALSLWLAADVHRRRPTTALVWTVMSGLALAAPLALWQVEAHTQPFAHWGALAWGVFALAGTRALWCLRRQQGAGAMAAQFIWWLLWPLVVSLGAAWLADAFLLANGWRCALLAAPWLIVATLGLLRWPWLAWPQAASFDPARNALLSCVFAVLGLGWLLVLLDPVSAAPLPWLPLFNPAELAQLAVLALLARWAWSPPAPALLQRWRVTALGVLGWALITGSTLHSVHHWGGVPWDSALISATLSQTSLTIVWSVLGVLGWVIGSRRGQRGLWLGGALLMGLVLAKLVLVDRQHLGNLLGIGSFMAYGLLCTVVGYLAPAPPRPLAAAEEHAVEDDGVEKDQA</sequence>
<gene>
    <name evidence="3" type="ORF">FQK01_18755</name>
</gene>
<dbReference type="PANTHER" id="PTHR38434">
    <property type="entry name" value="BLL2549 PROTEIN"/>
    <property type="match status" value="1"/>
</dbReference>
<accession>A0ABD7S6L3</accession>
<feature type="transmembrane region" description="Helical" evidence="2">
    <location>
        <begin position="345"/>
        <end position="364"/>
    </location>
</feature>
<feature type="transmembrane region" description="Helical" evidence="2">
    <location>
        <begin position="736"/>
        <end position="758"/>
    </location>
</feature>
<feature type="transmembrane region" description="Helical" evidence="2">
    <location>
        <begin position="770"/>
        <end position="788"/>
    </location>
</feature>